<dbReference type="Gene3D" id="3.40.50.1390">
    <property type="entry name" value="Resolvase, N-terminal catalytic domain"/>
    <property type="match status" value="1"/>
</dbReference>
<evidence type="ECO:0000313" key="4">
    <source>
        <dbReference type="Proteomes" id="UP000294292"/>
    </source>
</evidence>
<dbReference type="PANTHER" id="PTHR30461">
    <property type="entry name" value="DNA-INVERTASE FROM LAMBDOID PROPHAGE"/>
    <property type="match status" value="1"/>
</dbReference>
<reference evidence="3 4" key="1">
    <citation type="submission" date="2019-03" db="EMBL/GenBank/DDBJ databases">
        <title>Complete genome sequence of Paenisporosarcina antarctica CGMCC 1.6503T.</title>
        <authorList>
            <person name="Rong J.-C."/>
            <person name="Chi N.-Y."/>
            <person name="Zhang Q.-F."/>
        </authorList>
    </citation>
    <scope>NUCLEOTIDE SEQUENCE [LARGE SCALE GENOMIC DNA]</scope>
    <source>
        <strain evidence="3 4">CGMCC 1.6503</strain>
    </source>
</reference>
<evidence type="ECO:0000259" key="2">
    <source>
        <dbReference type="PROSITE" id="PS51736"/>
    </source>
</evidence>
<organism evidence="3 4">
    <name type="scientific">Paenisporosarcina antarctica</name>
    <dbReference type="NCBI Taxonomy" id="417367"/>
    <lineage>
        <taxon>Bacteria</taxon>
        <taxon>Bacillati</taxon>
        <taxon>Bacillota</taxon>
        <taxon>Bacilli</taxon>
        <taxon>Bacillales</taxon>
        <taxon>Caryophanaceae</taxon>
        <taxon>Paenisporosarcina</taxon>
    </lineage>
</organism>
<protein>
    <submittedName>
        <fullName evidence="3">Recombinase family protein</fullName>
    </submittedName>
</protein>
<accession>A0A4P7A359</accession>
<dbReference type="SMART" id="SM00857">
    <property type="entry name" value="Resolvase"/>
    <property type="match status" value="1"/>
</dbReference>
<dbReference type="Pfam" id="PF00239">
    <property type="entry name" value="Resolvase"/>
    <property type="match status" value="1"/>
</dbReference>
<dbReference type="AlphaFoldDB" id="A0A4P7A359"/>
<comment type="similarity">
    <text evidence="1">Belongs to the site-specific recombinase resolvase family.</text>
</comment>
<feature type="domain" description="Resolvase/invertase-type recombinase catalytic" evidence="2">
    <location>
        <begin position="1"/>
        <end position="133"/>
    </location>
</feature>
<dbReference type="KEGG" id="panc:E2636_14975"/>
<dbReference type="InterPro" id="IPR036162">
    <property type="entry name" value="Resolvase-like_N_sf"/>
</dbReference>
<dbReference type="SUPFAM" id="SSF53041">
    <property type="entry name" value="Resolvase-like"/>
    <property type="match status" value="1"/>
</dbReference>
<proteinExistence type="inferred from homology"/>
<dbReference type="PROSITE" id="PS51736">
    <property type="entry name" value="RECOMBINASES_3"/>
    <property type="match status" value="1"/>
</dbReference>
<dbReference type="OrthoDB" id="9797501at2"/>
<dbReference type="Proteomes" id="UP000294292">
    <property type="component" value="Chromosome"/>
</dbReference>
<dbReference type="GO" id="GO:0003677">
    <property type="term" value="F:DNA binding"/>
    <property type="evidence" value="ECO:0007669"/>
    <property type="project" value="InterPro"/>
</dbReference>
<keyword evidence="4" id="KW-1185">Reference proteome</keyword>
<sequence length="180" mass="20628">MKYGYIRPFEEDELNSRQLQKLDNIELTHLFIENNSSAKNRVKLDTLLTTVKAGDVIYVYNLYVLADSTRHLLELLQQLTKRKVTVQFLANQINTSESSTYSFLTIIEELAQFQSQSISAKTKIGLLEAQKKGNNAGRPKKSMVSVNEAIEMYHSKKYSLEEIKVKTGISKSTLYRNLEN</sequence>
<dbReference type="GO" id="GO:0000150">
    <property type="term" value="F:DNA strand exchange activity"/>
    <property type="evidence" value="ECO:0007669"/>
    <property type="project" value="InterPro"/>
</dbReference>
<name>A0A4P7A359_9BACL</name>
<dbReference type="CDD" id="cd03768">
    <property type="entry name" value="SR_ResInv"/>
    <property type="match status" value="1"/>
</dbReference>
<evidence type="ECO:0000313" key="3">
    <source>
        <dbReference type="EMBL" id="QBP43114.1"/>
    </source>
</evidence>
<dbReference type="InterPro" id="IPR050639">
    <property type="entry name" value="SSR_resolvase"/>
</dbReference>
<evidence type="ECO:0000256" key="1">
    <source>
        <dbReference type="ARBA" id="ARBA00009913"/>
    </source>
</evidence>
<dbReference type="PANTHER" id="PTHR30461:SF26">
    <property type="entry name" value="RESOLVASE HOMOLOG YNEB"/>
    <property type="match status" value="1"/>
</dbReference>
<gene>
    <name evidence="3" type="ORF">E2636_14975</name>
</gene>
<dbReference type="InterPro" id="IPR006119">
    <property type="entry name" value="Resolv_N"/>
</dbReference>
<dbReference type="EMBL" id="CP038015">
    <property type="protein sequence ID" value="QBP43114.1"/>
    <property type="molecule type" value="Genomic_DNA"/>
</dbReference>